<evidence type="ECO:0000256" key="1">
    <source>
        <dbReference type="SAM" id="MobiDB-lite"/>
    </source>
</evidence>
<evidence type="ECO:0000313" key="3">
    <source>
        <dbReference type="Proteomes" id="UP000540423"/>
    </source>
</evidence>
<keyword evidence="3" id="KW-1185">Reference proteome</keyword>
<gene>
    <name evidence="2" type="ORF">HNQ79_005423</name>
</gene>
<name>A0A7X0HJS8_9ACTN</name>
<accession>A0A7X0HJS8</accession>
<dbReference type="EMBL" id="JACHEM010000016">
    <property type="protein sequence ID" value="MBB6438911.1"/>
    <property type="molecule type" value="Genomic_DNA"/>
</dbReference>
<comment type="caution">
    <text evidence="2">The sequence shown here is derived from an EMBL/GenBank/DDBJ whole genome shotgun (WGS) entry which is preliminary data.</text>
</comment>
<evidence type="ECO:0000313" key="2">
    <source>
        <dbReference type="EMBL" id="MBB6438911.1"/>
    </source>
</evidence>
<organism evidence="2 3">
    <name type="scientific">Streptomyces candidus</name>
    <dbReference type="NCBI Taxonomy" id="67283"/>
    <lineage>
        <taxon>Bacteria</taxon>
        <taxon>Bacillati</taxon>
        <taxon>Actinomycetota</taxon>
        <taxon>Actinomycetes</taxon>
        <taxon>Kitasatosporales</taxon>
        <taxon>Streptomycetaceae</taxon>
        <taxon>Streptomyces</taxon>
    </lineage>
</organism>
<dbReference type="Proteomes" id="UP000540423">
    <property type="component" value="Unassembled WGS sequence"/>
</dbReference>
<sequence length="116" mass="12626">MPTIVNQQVEERVFLRALVRSDYYPDRALDTGGLSWGNRVRGVVRALLRADDRARTVEAAERARARFGPDAVVPPFPPTAAPPSSSRSVATEKVRLPIRQREKGVRVPGGPAGTAP</sequence>
<reference evidence="2 3" key="1">
    <citation type="submission" date="2020-08" db="EMBL/GenBank/DDBJ databases">
        <title>Genomic Encyclopedia of Type Strains, Phase IV (KMG-IV): sequencing the most valuable type-strain genomes for metagenomic binning, comparative biology and taxonomic classification.</title>
        <authorList>
            <person name="Goeker M."/>
        </authorList>
    </citation>
    <scope>NUCLEOTIDE SEQUENCE [LARGE SCALE GENOMIC DNA]</scope>
    <source>
        <strain evidence="2 3">DSM 40141</strain>
    </source>
</reference>
<feature type="compositionally biased region" description="Basic and acidic residues" evidence="1">
    <location>
        <begin position="90"/>
        <end position="105"/>
    </location>
</feature>
<feature type="region of interest" description="Disordered" evidence="1">
    <location>
        <begin position="69"/>
        <end position="116"/>
    </location>
</feature>
<proteinExistence type="predicted"/>
<feature type="compositionally biased region" description="Pro residues" evidence="1">
    <location>
        <begin position="72"/>
        <end position="81"/>
    </location>
</feature>
<protein>
    <submittedName>
        <fullName evidence="2">Uncharacterized protein</fullName>
    </submittedName>
</protein>
<dbReference type="AlphaFoldDB" id="A0A7X0HJS8"/>